<keyword evidence="8" id="KW-0175">Coiled coil</keyword>
<evidence type="ECO:0000256" key="11">
    <source>
        <dbReference type="ARBA" id="ARBA00061841"/>
    </source>
</evidence>
<keyword evidence="17" id="KW-1185">Reference proteome</keyword>
<evidence type="ECO:0000256" key="4">
    <source>
        <dbReference type="ARBA" id="ARBA00022737"/>
    </source>
</evidence>
<comment type="subcellular location">
    <subcellularLocation>
        <location evidence="1">Cytoplasm</location>
        <location evidence="1">Cytoskeleton</location>
        <location evidence="1">Spindle</location>
    </subcellularLocation>
</comment>
<dbReference type="Proteomes" id="UP000010552">
    <property type="component" value="Unassembled WGS sequence"/>
</dbReference>
<keyword evidence="2" id="KW-0963">Cytoplasm</keyword>
<feature type="compositionally biased region" description="Polar residues" evidence="14">
    <location>
        <begin position="726"/>
        <end position="738"/>
    </location>
</feature>
<reference evidence="17" key="1">
    <citation type="journal article" date="2013" name="Science">
        <title>Comparative analysis of bat genomes provides insight into the evolution of flight and immunity.</title>
        <authorList>
            <person name="Zhang G."/>
            <person name="Cowled C."/>
            <person name="Shi Z."/>
            <person name="Huang Z."/>
            <person name="Bishop-Lilly K.A."/>
            <person name="Fang X."/>
            <person name="Wynne J.W."/>
            <person name="Xiong Z."/>
            <person name="Baker M.L."/>
            <person name="Zhao W."/>
            <person name="Tachedjian M."/>
            <person name="Zhu Y."/>
            <person name="Zhou P."/>
            <person name="Jiang X."/>
            <person name="Ng J."/>
            <person name="Yang L."/>
            <person name="Wu L."/>
            <person name="Xiao J."/>
            <person name="Feng Y."/>
            <person name="Chen Y."/>
            <person name="Sun X."/>
            <person name="Zhang Y."/>
            <person name="Marsh G.A."/>
            <person name="Crameri G."/>
            <person name="Broder C.C."/>
            <person name="Frey K.G."/>
            <person name="Wang L.F."/>
            <person name="Wang J."/>
        </authorList>
    </citation>
    <scope>NUCLEOTIDE SEQUENCE [LARGE SCALE GENOMIC DNA]</scope>
</reference>
<gene>
    <name evidence="16" type="ORF">PAL_GLEAN10017682</name>
</gene>
<dbReference type="InterPro" id="IPR039448">
    <property type="entry name" value="Beta_helix"/>
</dbReference>
<dbReference type="InterPro" id="IPR012334">
    <property type="entry name" value="Pectin_lyas_fold"/>
</dbReference>
<dbReference type="SMART" id="SM00710">
    <property type="entry name" value="PbH1"/>
    <property type="match status" value="4"/>
</dbReference>
<name>L5KYC5_PTEAL</name>
<dbReference type="GO" id="GO:0007283">
    <property type="term" value="P:spermatogenesis"/>
    <property type="evidence" value="ECO:0007669"/>
    <property type="project" value="UniProtKB-KW"/>
</dbReference>
<proteinExistence type="predicted"/>
<keyword evidence="7" id="KW-0007">Acetylation</keyword>
<evidence type="ECO:0000256" key="5">
    <source>
        <dbReference type="ARBA" id="ARBA00022782"/>
    </source>
</evidence>
<comment type="function">
    <text evidence="10">Testis-specific spindle-associated factor that plays a role in spermatogenesis. In association with HSPA2, participates in the maintenance of spindle integrity during meiosis in male germ cells.</text>
</comment>
<dbReference type="PANTHER" id="PTHR14695">
    <property type="entry name" value="SHC SH2-DOMAIN BINDING PROTEIN 1-RELATED"/>
    <property type="match status" value="1"/>
</dbReference>
<feature type="compositionally biased region" description="Acidic residues" evidence="14">
    <location>
        <begin position="78"/>
        <end position="111"/>
    </location>
</feature>
<evidence type="ECO:0000256" key="9">
    <source>
        <dbReference type="ARBA" id="ARBA00023212"/>
    </source>
</evidence>
<dbReference type="STRING" id="9402.L5KYC5"/>
<keyword evidence="4" id="KW-0677">Repeat</keyword>
<dbReference type="GO" id="GO:0072687">
    <property type="term" value="C:meiotic spindle"/>
    <property type="evidence" value="ECO:0007669"/>
    <property type="project" value="TreeGrafter"/>
</dbReference>
<comment type="subunit">
    <text evidence="11">Interacts with HSPA2; this interaction may promote the recruitment of HSPA2 to the spindle.</text>
</comment>
<dbReference type="EMBL" id="KB030474">
    <property type="protein sequence ID" value="ELK16195.1"/>
    <property type="molecule type" value="Genomic_DNA"/>
</dbReference>
<dbReference type="InterPro" id="IPR057508">
    <property type="entry name" value="SHCBP-like_N"/>
</dbReference>
<dbReference type="GO" id="GO:0007112">
    <property type="term" value="P:male meiosis cytokinesis"/>
    <property type="evidence" value="ECO:0007669"/>
    <property type="project" value="TreeGrafter"/>
</dbReference>
<dbReference type="InParanoid" id="L5KYC5"/>
<dbReference type="InterPro" id="IPR045140">
    <property type="entry name" value="SHCBP1-like"/>
</dbReference>
<dbReference type="AlphaFoldDB" id="L5KYC5"/>
<feature type="region of interest" description="Disordered" evidence="14">
    <location>
        <begin position="1"/>
        <end position="24"/>
    </location>
</feature>
<dbReference type="GO" id="GO:0030154">
    <property type="term" value="P:cell differentiation"/>
    <property type="evidence" value="ECO:0007669"/>
    <property type="project" value="UniProtKB-KW"/>
</dbReference>
<evidence type="ECO:0000256" key="3">
    <source>
        <dbReference type="ARBA" id="ARBA00022553"/>
    </source>
</evidence>
<dbReference type="InterPro" id="IPR006626">
    <property type="entry name" value="PbH1"/>
</dbReference>
<dbReference type="Pfam" id="PF13229">
    <property type="entry name" value="Beta_helix"/>
    <property type="match status" value="1"/>
</dbReference>
<accession>L5KYC5</accession>
<keyword evidence="3" id="KW-0597">Phosphoprotein</keyword>
<evidence type="ECO:0000313" key="17">
    <source>
        <dbReference type="Proteomes" id="UP000010552"/>
    </source>
</evidence>
<organism evidence="16 17">
    <name type="scientific">Pteropus alecto</name>
    <name type="common">Black flying fox</name>
    <dbReference type="NCBI Taxonomy" id="9402"/>
    <lineage>
        <taxon>Eukaryota</taxon>
        <taxon>Metazoa</taxon>
        <taxon>Chordata</taxon>
        <taxon>Craniata</taxon>
        <taxon>Vertebrata</taxon>
        <taxon>Euteleostomi</taxon>
        <taxon>Mammalia</taxon>
        <taxon>Eutheria</taxon>
        <taxon>Laurasiatheria</taxon>
        <taxon>Chiroptera</taxon>
        <taxon>Yinpterochiroptera</taxon>
        <taxon>Pteropodoidea</taxon>
        <taxon>Pteropodidae</taxon>
        <taxon>Pteropodinae</taxon>
        <taxon>Pteropus</taxon>
    </lineage>
</organism>
<evidence type="ECO:0000256" key="12">
    <source>
        <dbReference type="ARBA" id="ARBA00074550"/>
    </source>
</evidence>
<evidence type="ECO:0000256" key="8">
    <source>
        <dbReference type="ARBA" id="ARBA00023054"/>
    </source>
</evidence>
<dbReference type="FunFam" id="2.160.20.10:FF:000021">
    <property type="entry name" value="SHC binding and spindle associated 1 like"/>
    <property type="match status" value="1"/>
</dbReference>
<dbReference type="SUPFAM" id="SSF51126">
    <property type="entry name" value="Pectin lyase-like"/>
    <property type="match status" value="1"/>
</dbReference>
<evidence type="ECO:0000259" key="15">
    <source>
        <dbReference type="SMART" id="SM00722"/>
    </source>
</evidence>
<dbReference type="PANTHER" id="PTHR14695:SF7">
    <property type="entry name" value="TESTICULAR SPINDLE-ASSOCIATED PROTEIN SHCBP1L"/>
    <property type="match status" value="1"/>
</dbReference>
<dbReference type="FunCoup" id="L5KYC5">
    <property type="interactions" value="106"/>
</dbReference>
<keyword evidence="6" id="KW-0744">Spermatogenesis</keyword>
<feature type="region of interest" description="Disordered" evidence="14">
    <location>
        <begin position="713"/>
        <end position="738"/>
    </location>
</feature>
<evidence type="ECO:0000256" key="6">
    <source>
        <dbReference type="ARBA" id="ARBA00022871"/>
    </source>
</evidence>
<evidence type="ECO:0000256" key="2">
    <source>
        <dbReference type="ARBA" id="ARBA00022490"/>
    </source>
</evidence>
<feature type="region of interest" description="Disordered" evidence="14">
    <location>
        <begin position="36"/>
        <end position="117"/>
    </location>
</feature>
<evidence type="ECO:0000256" key="1">
    <source>
        <dbReference type="ARBA" id="ARBA00004186"/>
    </source>
</evidence>
<keyword evidence="5" id="KW-0221">Differentiation</keyword>
<dbReference type="Pfam" id="PF23762">
    <property type="entry name" value="SHCBP_N"/>
    <property type="match status" value="2"/>
</dbReference>
<feature type="domain" description="Carbohydrate-binding/sugar hydrolysis" evidence="15">
    <location>
        <begin position="434"/>
        <end position="594"/>
    </location>
</feature>
<feature type="compositionally biased region" description="Low complexity" evidence="14">
    <location>
        <begin position="45"/>
        <end position="56"/>
    </location>
</feature>
<evidence type="ECO:0000256" key="14">
    <source>
        <dbReference type="SAM" id="MobiDB-lite"/>
    </source>
</evidence>
<evidence type="ECO:0000313" key="16">
    <source>
        <dbReference type="EMBL" id="ELK16195.1"/>
    </source>
</evidence>
<dbReference type="Gene3D" id="2.160.20.10">
    <property type="entry name" value="Single-stranded right-handed beta-helix, Pectin lyase-like"/>
    <property type="match status" value="1"/>
</dbReference>
<evidence type="ECO:0000256" key="7">
    <source>
        <dbReference type="ARBA" id="ARBA00022990"/>
    </source>
</evidence>
<evidence type="ECO:0000256" key="13">
    <source>
        <dbReference type="ARBA" id="ARBA00079389"/>
    </source>
</evidence>
<evidence type="ECO:0000256" key="10">
    <source>
        <dbReference type="ARBA" id="ARBA00054357"/>
    </source>
</evidence>
<sequence length="738" mass="81230">MASEFRVTVPEDSVRTLSPGRSGEKVVFAPTGELAASGTLKSGMSPVRSVVASPRPVKGKAGREAARRRLQLQLQPVSEDEGQGEGAAEEEDEPLLSVPEEEEEEEEEEEAQPLPPVCVSPMRGMWRDEKVALYCDEVLQSCKAEDADEAMSKYLSEKLKLKDKWLGVWKTNPELFFVKYEEASIPFVGILVEVTCKPHQSSSSCFKVTVSVAEPFSSNIANIPRSLVDEILEELEHSVPLLEVYPVEGQGSDIQDIALALEVVRWCDIQDGTIPGPIAQRFKKTLEKYKNKRVELIEYQSNIKEDPSAAEAVECWKKYYEIVMLCGLLKMWEDLRLRGLLLLGGHVDPKVHNPVAVAKLTVKPGSELDKVVIEANASPSITLSITDITCLCFVGVYNSADCESPIRKLFYCTEKLRVHGPFFPRILRRRKGKRDFGKTITHIVAKVMTTDMVKDLPSDTLLQQHDDLDLAVDSCYSGDTVVIFPGEYQAVNLALLTDDIIIKGVGKREEIMITSEPSHDSFVVSKADNVKLMNLSLIQQGTVDGIVVVESGHMTLENCILKCEGTGVCVLTGAALTVTDSEITGAQGAGVELYPGSIAILERNEIHHCNNLRTSDSSKSTLGGVNMKVLPAPKLKMTNNHIYNNNGYGVSILQPTEQFFIVAEALNKGAASGDKKDENMLSKVMQNLNLEMNNNKIEANLKGDIRIVTRTGSGLARSSEGPVSSEEWTGNQFMKQKQ</sequence>
<dbReference type="InterPro" id="IPR006633">
    <property type="entry name" value="Carb-bd_sugar_hydrolysis-dom"/>
</dbReference>
<dbReference type="SMART" id="SM00722">
    <property type="entry name" value="CASH"/>
    <property type="match status" value="1"/>
</dbReference>
<dbReference type="InterPro" id="IPR011050">
    <property type="entry name" value="Pectin_lyase_fold/virulence"/>
</dbReference>
<protein>
    <recommendedName>
        <fullName evidence="12">Testicular spindle-associated protein SHCBP1L</fullName>
    </recommendedName>
    <alternativeName>
        <fullName evidence="13">SHC SH2 domain-binding protein 1-like protein</fullName>
    </alternativeName>
</protein>
<keyword evidence="9" id="KW-0206">Cytoskeleton</keyword>